<dbReference type="PROSITE" id="PS50005">
    <property type="entry name" value="TPR"/>
    <property type="match status" value="1"/>
</dbReference>
<evidence type="ECO:0008006" key="5">
    <source>
        <dbReference type="Google" id="ProtNLM"/>
    </source>
</evidence>
<dbReference type="Proteomes" id="UP000706333">
    <property type="component" value="Unassembled WGS sequence"/>
</dbReference>
<dbReference type="Pfam" id="PF13432">
    <property type="entry name" value="TPR_16"/>
    <property type="match status" value="1"/>
</dbReference>
<evidence type="ECO:0000256" key="1">
    <source>
        <dbReference type="PROSITE-ProRule" id="PRU00339"/>
    </source>
</evidence>
<dbReference type="EMBL" id="NHSD01000060">
    <property type="protein sequence ID" value="MBK5925931.1"/>
    <property type="molecule type" value="Genomic_DNA"/>
</dbReference>
<evidence type="ECO:0000313" key="4">
    <source>
        <dbReference type="Proteomes" id="UP000706333"/>
    </source>
</evidence>
<dbReference type="InterPro" id="IPR019734">
    <property type="entry name" value="TPR_rpt"/>
</dbReference>
<evidence type="ECO:0000256" key="2">
    <source>
        <dbReference type="SAM" id="SignalP"/>
    </source>
</evidence>
<keyword evidence="1" id="KW-0802">TPR repeat</keyword>
<keyword evidence="4" id="KW-1185">Reference proteome</keyword>
<protein>
    <recommendedName>
        <fullName evidence="5">Tetratricopeptide repeat protein</fullName>
    </recommendedName>
</protein>
<proteinExistence type="predicted"/>
<accession>A0A934TI18</accession>
<reference evidence="3" key="2">
    <citation type="journal article" date="2020" name="Microorganisms">
        <title>Osmotic Adaptation and Compatible Solute Biosynthesis of Phototrophic Bacteria as Revealed from Genome Analyses.</title>
        <authorList>
            <person name="Imhoff J.F."/>
            <person name="Rahn T."/>
            <person name="Kunzel S."/>
            <person name="Keller A."/>
            <person name="Neulinger S.C."/>
        </authorList>
    </citation>
    <scope>NUCLEOTIDE SEQUENCE</scope>
    <source>
        <strain evidence="3">LMG 28126</strain>
    </source>
</reference>
<dbReference type="Gene3D" id="1.25.40.10">
    <property type="entry name" value="Tetratricopeptide repeat domain"/>
    <property type="match status" value="1"/>
</dbReference>
<feature type="signal peptide" evidence="2">
    <location>
        <begin position="1"/>
        <end position="24"/>
    </location>
</feature>
<dbReference type="SMART" id="SM00028">
    <property type="entry name" value="TPR"/>
    <property type="match status" value="3"/>
</dbReference>
<gene>
    <name evidence="3" type="ORF">CCR87_00930</name>
</gene>
<dbReference type="RefSeq" id="WP_201155456.1">
    <property type="nucleotide sequence ID" value="NZ_NHSD01000060.1"/>
</dbReference>
<reference evidence="3" key="1">
    <citation type="submission" date="2017-05" db="EMBL/GenBank/DDBJ databases">
        <authorList>
            <person name="Imhoff J.F."/>
            <person name="Rahn T."/>
            <person name="Kuenzel S."/>
            <person name="Neulinger S.C."/>
        </authorList>
    </citation>
    <scope>NUCLEOTIDE SEQUENCE</scope>
    <source>
        <strain evidence="3">LMG 28126</strain>
    </source>
</reference>
<evidence type="ECO:0000313" key="3">
    <source>
        <dbReference type="EMBL" id="MBK5925931.1"/>
    </source>
</evidence>
<feature type="chain" id="PRO_5037737173" description="Tetratricopeptide repeat protein" evidence="2">
    <location>
        <begin position="25"/>
        <end position="182"/>
    </location>
</feature>
<feature type="repeat" description="TPR" evidence="1">
    <location>
        <begin position="96"/>
        <end position="129"/>
    </location>
</feature>
<dbReference type="InterPro" id="IPR011990">
    <property type="entry name" value="TPR-like_helical_dom_sf"/>
</dbReference>
<organism evidence="3 4">
    <name type="scientific">Rhodobaculum claviforme</name>
    <dbReference type="NCBI Taxonomy" id="1549854"/>
    <lineage>
        <taxon>Bacteria</taxon>
        <taxon>Pseudomonadati</taxon>
        <taxon>Pseudomonadota</taxon>
        <taxon>Alphaproteobacteria</taxon>
        <taxon>Rhodobacterales</taxon>
        <taxon>Paracoccaceae</taxon>
        <taxon>Rhodobaculum</taxon>
    </lineage>
</organism>
<keyword evidence="2" id="KW-0732">Signal</keyword>
<dbReference type="SUPFAM" id="SSF48452">
    <property type="entry name" value="TPR-like"/>
    <property type="match status" value="1"/>
</dbReference>
<dbReference type="AlphaFoldDB" id="A0A934TI18"/>
<name>A0A934TI18_9RHOB</name>
<sequence>MGRTSLLLNAFVAASLALAGPAAAQDGVGALLQRLADPQLERWDRVERRILDEWSKSGSSAMDLLLRRGRAALEAGEVDAAIAHLTALTDHAPQFAEGWNARAAAFYERGDYGPAMEDLARALTLNPSHFGAMAGLGMILEETGREVQALHVYRAAQAIHPHQPVISRSVARLEARVSGRDT</sequence>
<comment type="caution">
    <text evidence="3">The sequence shown here is derived from an EMBL/GenBank/DDBJ whole genome shotgun (WGS) entry which is preliminary data.</text>
</comment>